<gene>
    <name evidence="1" type="ORF">LCGC14_1500860</name>
</gene>
<evidence type="ECO:0000313" key="1">
    <source>
        <dbReference type="EMBL" id="KKM64495.1"/>
    </source>
</evidence>
<name>A0A0F9LJU6_9ZZZZ</name>
<dbReference type="EMBL" id="LAZR01010888">
    <property type="protein sequence ID" value="KKM64495.1"/>
    <property type="molecule type" value="Genomic_DNA"/>
</dbReference>
<reference evidence="1" key="1">
    <citation type="journal article" date="2015" name="Nature">
        <title>Complex archaea that bridge the gap between prokaryotes and eukaryotes.</title>
        <authorList>
            <person name="Spang A."/>
            <person name="Saw J.H."/>
            <person name="Jorgensen S.L."/>
            <person name="Zaremba-Niedzwiedzka K."/>
            <person name="Martijn J."/>
            <person name="Lind A.E."/>
            <person name="van Eijk R."/>
            <person name="Schleper C."/>
            <person name="Guy L."/>
            <person name="Ettema T.J."/>
        </authorList>
    </citation>
    <scope>NUCLEOTIDE SEQUENCE</scope>
</reference>
<sequence>MQTRLFSQAMHGQIARKDKLMSPDPKDLCTFQEAGVILGMHRNSVEMHVLKGRLKVQAVLGAGKIQYLSREAVERFKKERGGEKG</sequence>
<proteinExistence type="predicted"/>
<protein>
    <recommendedName>
        <fullName evidence="2">Helix-turn-helix domain-containing protein</fullName>
    </recommendedName>
</protein>
<accession>A0A0F9LJU6</accession>
<evidence type="ECO:0008006" key="2">
    <source>
        <dbReference type="Google" id="ProtNLM"/>
    </source>
</evidence>
<comment type="caution">
    <text evidence="1">The sequence shown here is derived from an EMBL/GenBank/DDBJ whole genome shotgun (WGS) entry which is preliminary data.</text>
</comment>
<organism evidence="1">
    <name type="scientific">marine sediment metagenome</name>
    <dbReference type="NCBI Taxonomy" id="412755"/>
    <lineage>
        <taxon>unclassified sequences</taxon>
        <taxon>metagenomes</taxon>
        <taxon>ecological metagenomes</taxon>
    </lineage>
</organism>
<dbReference type="AlphaFoldDB" id="A0A0F9LJU6"/>